<feature type="transmembrane region" description="Helical" evidence="7">
    <location>
        <begin position="159"/>
        <end position="184"/>
    </location>
</feature>
<dbReference type="Pfam" id="PF02322">
    <property type="entry name" value="Cyt_bd_oxida_II"/>
    <property type="match status" value="1"/>
</dbReference>
<reference evidence="9" key="1">
    <citation type="journal article" date="2019" name="Int. J. Syst. Evol. Microbiol.">
        <title>The Global Catalogue of Microorganisms (GCM) 10K type strain sequencing project: providing services to taxonomists for standard genome sequencing and annotation.</title>
        <authorList>
            <consortium name="The Broad Institute Genomics Platform"/>
            <consortium name="The Broad Institute Genome Sequencing Center for Infectious Disease"/>
            <person name="Wu L."/>
            <person name="Ma J."/>
        </authorList>
    </citation>
    <scope>NUCLEOTIDE SEQUENCE [LARGE SCALE GENOMIC DNA]</scope>
    <source>
        <strain evidence="9">CGMCC 4.1467</strain>
    </source>
</reference>
<dbReference type="RefSeq" id="WP_379714184.1">
    <property type="nucleotide sequence ID" value="NZ_JBHTBS010000008.1"/>
</dbReference>
<accession>A0ABW2L8D0</accession>
<dbReference type="Proteomes" id="UP001596472">
    <property type="component" value="Unassembled WGS sequence"/>
</dbReference>
<feature type="transmembrane region" description="Helical" evidence="7">
    <location>
        <begin position="6"/>
        <end position="32"/>
    </location>
</feature>
<keyword evidence="3" id="KW-1003">Cell membrane</keyword>
<feature type="transmembrane region" description="Helical" evidence="7">
    <location>
        <begin position="263"/>
        <end position="280"/>
    </location>
</feature>
<keyword evidence="5 7" id="KW-1133">Transmembrane helix</keyword>
<evidence type="ECO:0000256" key="7">
    <source>
        <dbReference type="SAM" id="Phobius"/>
    </source>
</evidence>
<dbReference type="InterPro" id="IPR003317">
    <property type="entry name" value="Cyt-d_oxidase_su2"/>
</dbReference>
<gene>
    <name evidence="8" type="ORF">ACFQY0_15660</name>
</gene>
<organism evidence="8 9">
    <name type="scientific">Haloferula chungangensis</name>
    <dbReference type="NCBI Taxonomy" id="1048331"/>
    <lineage>
        <taxon>Bacteria</taxon>
        <taxon>Pseudomonadati</taxon>
        <taxon>Verrucomicrobiota</taxon>
        <taxon>Verrucomicrobiia</taxon>
        <taxon>Verrucomicrobiales</taxon>
        <taxon>Verrucomicrobiaceae</taxon>
        <taxon>Haloferula</taxon>
    </lineage>
</organism>
<comment type="caution">
    <text evidence="8">The sequence shown here is derived from an EMBL/GenBank/DDBJ whole genome shotgun (WGS) entry which is preliminary data.</text>
</comment>
<evidence type="ECO:0000313" key="9">
    <source>
        <dbReference type="Proteomes" id="UP001596472"/>
    </source>
</evidence>
<sequence length="342" mass="38172">MISLLIFFLAASLLLYILLGGSDFGAGILELLPAGRQREAQKKLINGAMGPVWEANHMWLILIVVILFMGFPKIFTTLMVSLHLPMLALLVGIVVRGTVFTFRHYDAVQAPVSQRVYTWLFGLSSLWSSLWLGIIAASLHRGKIDPGARDFWTAYVAPWWGWYPLAMGIFVVCLFAFLASIFLVGEAQDEDMRQRFRRRAAVFNGAAIVTGGLVFLASLGEEPSLFRLFVSHPLAIGVMLLATALCVLLWFHVGQRKVMLTRVVASGQVVLVLLGWWILYAPNAATTTEGPLDFYAEAAPPATIRQLMYALLIGSLFIFPSLIFLFRVFKLGRPQDHEIERR</sequence>
<keyword evidence="9" id="KW-1185">Reference proteome</keyword>
<evidence type="ECO:0000256" key="1">
    <source>
        <dbReference type="ARBA" id="ARBA00004651"/>
    </source>
</evidence>
<feature type="transmembrane region" description="Helical" evidence="7">
    <location>
        <begin position="229"/>
        <end position="251"/>
    </location>
</feature>
<evidence type="ECO:0000256" key="6">
    <source>
        <dbReference type="ARBA" id="ARBA00023136"/>
    </source>
</evidence>
<feature type="transmembrane region" description="Helical" evidence="7">
    <location>
        <begin position="74"/>
        <end position="95"/>
    </location>
</feature>
<feature type="transmembrane region" description="Helical" evidence="7">
    <location>
        <begin position="307"/>
        <end position="329"/>
    </location>
</feature>
<comment type="similarity">
    <text evidence="2">Belongs to the cytochrome ubiquinol oxidase subunit 2 family.</text>
</comment>
<evidence type="ECO:0000256" key="3">
    <source>
        <dbReference type="ARBA" id="ARBA00022475"/>
    </source>
</evidence>
<name>A0ABW2L8D0_9BACT</name>
<evidence type="ECO:0000256" key="2">
    <source>
        <dbReference type="ARBA" id="ARBA00007543"/>
    </source>
</evidence>
<feature type="transmembrane region" description="Helical" evidence="7">
    <location>
        <begin position="116"/>
        <end position="139"/>
    </location>
</feature>
<feature type="transmembrane region" description="Helical" evidence="7">
    <location>
        <begin position="196"/>
        <end position="217"/>
    </location>
</feature>
<evidence type="ECO:0000256" key="4">
    <source>
        <dbReference type="ARBA" id="ARBA00022692"/>
    </source>
</evidence>
<proteinExistence type="inferred from homology"/>
<protein>
    <submittedName>
        <fullName evidence="8">Cytochrome d ubiquinol oxidase subunit II</fullName>
    </submittedName>
</protein>
<comment type="subcellular location">
    <subcellularLocation>
        <location evidence="1">Cell membrane</location>
        <topology evidence="1">Multi-pass membrane protein</topology>
    </subcellularLocation>
</comment>
<dbReference type="PANTHER" id="PTHR43141">
    <property type="entry name" value="CYTOCHROME BD2 SUBUNIT II"/>
    <property type="match status" value="1"/>
</dbReference>
<evidence type="ECO:0000313" key="8">
    <source>
        <dbReference type="EMBL" id="MFC7338632.1"/>
    </source>
</evidence>
<feature type="transmembrane region" description="Helical" evidence="7">
    <location>
        <begin position="44"/>
        <end position="68"/>
    </location>
</feature>
<dbReference type="EMBL" id="JBHTBS010000008">
    <property type="protein sequence ID" value="MFC7338632.1"/>
    <property type="molecule type" value="Genomic_DNA"/>
</dbReference>
<evidence type="ECO:0000256" key="5">
    <source>
        <dbReference type="ARBA" id="ARBA00022989"/>
    </source>
</evidence>
<keyword evidence="4 7" id="KW-0812">Transmembrane</keyword>
<keyword evidence="6 7" id="KW-0472">Membrane</keyword>
<dbReference type="PANTHER" id="PTHR43141:SF4">
    <property type="entry name" value="CYTOCHROME BD2 SUBUNIT II"/>
    <property type="match status" value="1"/>
</dbReference>